<dbReference type="PROSITE" id="PS00022">
    <property type="entry name" value="EGF_1"/>
    <property type="match status" value="4"/>
</dbReference>
<reference evidence="6" key="1">
    <citation type="submission" date="2015-01" db="EMBL/GenBank/DDBJ databases">
        <authorList>
            <person name="Aksoy S."/>
            <person name="Warren W."/>
            <person name="Wilson R.K."/>
        </authorList>
    </citation>
    <scope>NUCLEOTIDE SEQUENCE [LARGE SCALE GENOMIC DNA]</scope>
    <source>
        <strain evidence="6">IAEA</strain>
    </source>
</reference>
<dbReference type="PANTHER" id="PTHR14949:SF32">
    <property type="entry name" value="WNT INHIBITORY FACTOR 1"/>
    <property type="match status" value="1"/>
</dbReference>
<dbReference type="InterPro" id="IPR036400">
    <property type="entry name" value="Cyt_B5-like_heme/steroid_sf"/>
</dbReference>
<dbReference type="InterPro" id="IPR001199">
    <property type="entry name" value="Cyt_B5-like_heme/steroid-bd"/>
</dbReference>
<evidence type="ECO:0000259" key="4">
    <source>
        <dbReference type="PROSITE" id="PS50026"/>
    </source>
</evidence>
<dbReference type="EMBL" id="JXJN01004117">
    <property type="status" value="NOT_ANNOTATED_CDS"/>
    <property type="molecule type" value="Genomic_DNA"/>
</dbReference>
<dbReference type="Pfam" id="PF00173">
    <property type="entry name" value="Cyt-b5"/>
    <property type="match status" value="1"/>
</dbReference>
<feature type="disulfide bond" evidence="3">
    <location>
        <begin position="345"/>
        <end position="355"/>
    </location>
</feature>
<dbReference type="EMBL" id="JXJN01004118">
    <property type="status" value="NOT_ANNOTATED_CDS"/>
    <property type="molecule type" value="Genomic_DNA"/>
</dbReference>
<name>A0A1B0AV97_9MUSC</name>
<feature type="disulfide bond" evidence="3">
    <location>
        <begin position="267"/>
        <end position="276"/>
    </location>
</feature>
<keyword evidence="1" id="KW-0732">Signal</keyword>
<organism evidence="5 6">
    <name type="scientific">Glossina palpalis gambiensis</name>
    <dbReference type="NCBI Taxonomy" id="67801"/>
    <lineage>
        <taxon>Eukaryota</taxon>
        <taxon>Metazoa</taxon>
        <taxon>Ecdysozoa</taxon>
        <taxon>Arthropoda</taxon>
        <taxon>Hexapoda</taxon>
        <taxon>Insecta</taxon>
        <taxon>Pterygota</taxon>
        <taxon>Neoptera</taxon>
        <taxon>Endopterygota</taxon>
        <taxon>Diptera</taxon>
        <taxon>Brachycera</taxon>
        <taxon>Muscomorpha</taxon>
        <taxon>Hippoboscoidea</taxon>
        <taxon>Glossinidae</taxon>
        <taxon>Glossina</taxon>
    </lineage>
</organism>
<dbReference type="InterPro" id="IPR050969">
    <property type="entry name" value="Dev_Signal_Modulators"/>
</dbReference>
<dbReference type="Gene3D" id="2.10.25.10">
    <property type="entry name" value="Laminin"/>
    <property type="match status" value="4"/>
</dbReference>
<dbReference type="STRING" id="67801.A0A1B0AV97"/>
<sequence length="416" mass="46933">MAVILGIYYPKICEQIRSINLGKKNTANGNLSAGNNSDLLLTKEQLNEFNGIGGQPIYLGLLGRVYDVTRDEKYYGPGCNYHFLAGRDASVAFITADFKNYVEDEADNVLALKSPAILSLINWEKHYKSDYICKGKLIGRFYDESGHPTKYEKKFRAMAEEAEFDKFNKQKLRDKYPDCNIKWSMEKGSHVWCSGSSGGKQRNWIGYPRKLYELDNENFRCACVKKENLDTKEVVIKPYDNCERPDPECHLKCGEHGTCNHNNICQCHPGYIGQYCETPVCFPQCMNGGNCTAPSVCTCPDGYQGIKCEGGMCAEKCLNGGKCIKKDKCECPRGYYGLRCEFSKCEISCMHGGRCIGTNLCKCAPGLSGDHCEIGQKQRPTCKDNCKFGHCLSNNKCKCLEGYYGRFCNRRPKRMY</sequence>
<evidence type="ECO:0000256" key="2">
    <source>
        <dbReference type="ARBA" id="ARBA00023157"/>
    </source>
</evidence>
<feature type="domain" description="EGF-like" evidence="4">
    <location>
        <begin position="309"/>
        <end position="341"/>
    </location>
</feature>
<proteinExistence type="predicted"/>
<dbReference type="Proteomes" id="UP000092460">
    <property type="component" value="Unassembled WGS sequence"/>
</dbReference>
<keyword evidence="6" id="KW-1185">Reference proteome</keyword>
<feature type="disulfide bond" evidence="3">
    <location>
        <begin position="363"/>
        <end position="372"/>
    </location>
</feature>
<accession>A0A1B0AV97</accession>
<evidence type="ECO:0000313" key="6">
    <source>
        <dbReference type="Proteomes" id="UP000092460"/>
    </source>
</evidence>
<dbReference type="GO" id="GO:0009986">
    <property type="term" value="C:cell surface"/>
    <property type="evidence" value="ECO:0007669"/>
    <property type="project" value="TreeGrafter"/>
</dbReference>
<dbReference type="EnsemblMetazoa" id="GPPI009862-RA">
    <property type="protein sequence ID" value="GPPI009862-PA"/>
    <property type="gene ID" value="GPPI009862"/>
</dbReference>
<feature type="disulfide bond" evidence="3">
    <location>
        <begin position="249"/>
        <end position="259"/>
    </location>
</feature>
<dbReference type="PANTHER" id="PTHR14949">
    <property type="entry name" value="EGF-LIKE-DOMAIN, MULTIPLE 7, 8"/>
    <property type="match status" value="1"/>
</dbReference>
<dbReference type="EMBL" id="JXJN01004116">
    <property type="status" value="NOT_ANNOTATED_CDS"/>
    <property type="molecule type" value="Genomic_DNA"/>
</dbReference>
<dbReference type="PROSITE" id="PS50026">
    <property type="entry name" value="EGF_3"/>
    <property type="match status" value="3"/>
</dbReference>
<dbReference type="SUPFAM" id="SSF55856">
    <property type="entry name" value="Cytochrome b5-like heme/steroid binding domain"/>
    <property type="match status" value="1"/>
</dbReference>
<feature type="disulfide bond" evidence="3">
    <location>
        <begin position="313"/>
        <end position="323"/>
    </location>
</feature>
<reference evidence="5" key="2">
    <citation type="submission" date="2020-05" db="UniProtKB">
        <authorList>
            <consortium name="EnsemblMetazoa"/>
        </authorList>
    </citation>
    <scope>IDENTIFICATION</scope>
    <source>
        <strain evidence="5">IAEA</strain>
    </source>
</reference>
<dbReference type="EMBL" id="JXJN01004119">
    <property type="status" value="NOT_ANNOTATED_CDS"/>
    <property type="molecule type" value="Genomic_DNA"/>
</dbReference>
<evidence type="ECO:0000256" key="3">
    <source>
        <dbReference type="PROSITE-ProRule" id="PRU00076"/>
    </source>
</evidence>
<feature type="domain" description="EGF-like" evidence="4">
    <location>
        <begin position="245"/>
        <end position="277"/>
    </location>
</feature>
<evidence type="ECO:0000313" key="5">
    <source>
        <dbReference type="EnsemblMetazoa" id="GPPI009862-PA"/>
    </source>
</evidence>
<dbReference type="SMART" id="SM01117">
    <property type="entry name" value="Cyt-b5"/>
    <property type="match status" value="1"/>
</dbReference>
<keyword evidence="2 3" id="KW-1015">Disulfide bond</keyword>
<dbReference type="SUPFAM" id="SSF57196">
    <property type="entry name" value="EGF/Laminin"/>
    <property type="match status" value="1"/>
</dbReference>
<dbReference type="SMART" id="SM00181">
    <property type="entry name" value="EGF"/>
    <property type="match status" value="5"/>
</dbReference>
<evidence type="ECO:0000256" key="1">
    <source>
        <dbReference type="ARBA" id="ARBA00022729"/>
    </source>
</evidence>
<feature type="domain" description="EGF-like" evidence="4">
    <location>
        <begin position="342"/>
        <end position="373"/>
    </location>
</feature>
<dbReference type="InterPro" id="IPR000742">
    <property type="entry name" value="EGF"/>
</dbReference>
<protein>
    <recommendedName>
        <fullName evidence="4">EGF-like domain-containing protein</fullName>
    </recommendedName>
</protein>
<keyword evidence="3" id="KW-0245">EGF-like domain</keyword>
<comment type="caution">
    <text evidence="3">Lacks conserved residue(s) required for the propagation of feature annotation.</text>
</comment>
<dbReference type="VEuPathDB" id="VectorBase:GPPI009862"/>
<dbReference type="AlphaFoldDB" id="A0A1B0AV97"/>
<dbReference type="PROSITE" id="PS01186">
    <property type="entry name" value="EGF_2"/>
    <property type="match status" value="3"/>
</dbReference>
<feature type="disulfide bond" evidence="3">
    <location>
        <begin position="331"/>
        <end position="340"/>
    </location>
</feature>
<dbReference type="GO" id="GO:0005102">
    <property type="term" value="F:signaling receptor binding"/>
    <property type="evidence" value="ECO:0007669"/>
    <property type="project" value="TreeGrafter"/>
</dbReference>
<dbReference type="GO" id="GO:0005576">
    <property type="term" value="C:extracellular region"/>
    <property type="evidence" value="ECO:0007669"/>
    <property type="project" value="TreeGrafter"/>
</dbReference>
<dbReference type="Gene3D" id="3.10.120.10">
    <property type="entry name" value="Cytochrome b5-like heme/steroid binding domain"/>
    <property type="match status" value="1"/>
</dbReference>